<dbReference type="Gene3D" id="1.10.1470.10">
    <property type="entry name" value="YjbJ"/>
    <property type="match status" value="1"/>
</dbReference>
<dbReference type="EMBL" id="BJYZ01000026">
    <property type="protein sequence ID" value="GEO41170.1"/>
    <property type="molecule type" value="Genomic_DNA"/>
</dbReference>
<feature type="transmembrane region" description="Helical" evidence="1">
    <location>
        <begin position="132"/>
        <end position="150"/>
    </location>
</feature>
<organism evidence="2 3">
    <name type="scientific">Skermanella aerolata</name>
    <dbReference type="NCBI Taxonomy" id="393310"/>
    <lineage>
        <taxon>Bacteria</taxon>
        <taxon>Pseudomonadati</taxon>
        <taxon>Pseudomonadota</taxon>
        <taxon>Alphaproteobacteria</taxon>
        <taxon>Rhodospirillales</taxon>
        <taxon>Azospirillaceae</taxon>
        <taxon>Skermanella</taxon>
    </lineage>
</organism>
<dbReference type="Proteomes" id="UP000321523">
    <property type="component" value="Unassembled WGS sequence"/>
</dbReference>
<comment type="caution">
    <text evidence="2">The sequence shown here is derived from an EMBL/GenBank/DDBJ whole genome shotgun (WGS) entry which is preliminary data.</text>
</comment>
<dbReference type="OrthoDB" id="9796058at2"/>
<protein>
    <recommendedName>
        <fullName evidence="4">DUF883 domain-containing protein</fullName>
    </recommendedName>
</protein>
<evidence type="ECO:0000256" key="1">
    <source>
        <dbReference type="SAM" id="Phobius"/>
    </source>
</evidence>
<evidence type="ECO:0008006" key="4">
    <source>
        <dbReference type="Google" id="ProtNLM"/>
    </source>
</evidence>
<evidence type="ECO:0000313" key="3">
    <source>
        <dbReference type="Proteomes" id="UP000321523"/>
    </source>
</evidence>
<accession>A0A512DYA4</accession>
<reference evidence="2 3" key="1">
    <citation type="submission" date="2019-07" db="EMBL/GenBank/DDBJ databases">
        <title>Whole genome shotgun sequence of Skermanella aerolata NBRC 106429.</title>
        <authorList>
            <person name="Hosoyama A."/>
            <person name="Uohara A."/>
            <person name="Ohji S."/>
            <person name="Ichikawa N."/>
        </authorList>
    </citation>
    <scope>NUCLEOTIDE SEQUENCE [LARGE SCALE GENOMIC DNA]</scope>
    <source>
        <strain evidence="2 3">NBRC 106429</strain>
    </source>
</reference>
<keyword evidence="1" id="KW-0812">Transmembrane</keyword>
<dbReference type="InterPro" id="IPR036629">
    <property type="entry name" value="YjbJ_sf"/>
</dbReference>
<dbReference type="AlphaFoldDB" id="A0A512DYA4"/>
<name>A0A512DYA4_9PROT</name>
<keyword evidence="1" id="KW-1133">Transmembrane helix</keyword>
<evidence type="ECO:0000313" key="2">
    <source>
        <dbReference type="EMBL" id="GEO41170.1"/>
    </source>
</evidence>
<dbReference type="SUPFAM" id="SSF69047">
    <property type="entry name" value="Hypothetical protein YjbJ"/>
    <property type="match status" value="1"/>
</dbReference>
<gene>
    <name evidence="2" type="ORF">SAE02_53180</name>
</gene>
<keyword evidence="3" id="KW-1185">Reference proteome</keyword>
<sequence length="153" mass="17304">MDWDTIELNWERYRKLAQDKWHKIPDVVLEDIAGKRERLVAAVERAYDLSLEQAERDVNRWSEEARRVGDALAERFARSRSQAAAEFRSAAGATSARVAEGRRRLADLRDQAGARGELAIDRTREQVRAHPAATIALAVGIGMLLGQLLTRRK</sequence>
<proteinExistence type="predicted"/>
<dbReference type="RefSeq" id="WP_052832158.1">
    <property type="nucleotide sequence ID" value="NZ_BJYZ01000026.1"/>
</dbReference>
<keyword evidence="1" id="KW-0472">Membrane</keyword>